<dbReference type="EMBL" id="CP017826">
    <property type="protein sequence ID" value="APA14823.1"/>
    <property type="molecule type" value="Genomic_DNA"/>
</dbReference>
<dbReference type="Pfam" id="PF06985">
    <property type="entry name" value="HET"/>
    <property type="match status" value="1"/>
</dbReference>
<accession>A0A1D9QJM3</accession>
<reference evidence="3" key="1">
    <citation type="journal article" date="2017" name="Genome Biol. Evol.">
        <title>The complete genome sequence of the phytopathogenic fungus Sclerotinia sclerotiorum reveals insights into the genome architecture of broad host range pathogens.</title>
        <authorList>
            <person name="Derbyshire M."/>
            <person name="Denton-Giles M."/>
            <person name="Hegedus D."/>
            <person name="Seifbarghy S."/>
            <person name="Rollins J."/>
            <person name="van Kan J."/>
            <person name="Seidl M.F."/>
            <person name="Faino L."/>
            <person name="Mbengue M."/>
            <person name="Navaud O."/>
            <person name="Raffaele S."/>
            <person name="Hammond-Kosack K."/>
            <person name="Heard S."/>
            <person name="Oliver R."/>
        </authorList>
    </citation>
    <scope>NUCLEOTIDE SEQUENCE [LARGE SCALE GENOMIC DNA]</scope>
    <source>
        <strain evidence="3">ATCC 18683 / 1980 / Ss-1</strain>
    </source>
</reference>
<dbReference type="Proteomes" id="UP000177798">
    <property type="component" value="Chromosome 13"/>
</dbReference>
<evidence type="ECO:0000313" key="3">
    <source>
        <dbReference type="Proteomes" id="UP000177798"/>
    </source>
</evidence>
<sequence>MRLLSAKITEPLQLEEFLQNNTPTYAILSHRWEEDEVTFEYIKKEAFNQKKGFAKLDGCRKKAMQDGYDWIWVGTCCIDKSSSAELSEAINSMYRWYQSSAICYAYLSDVEEINSLEKSQWFTRGWTLQELIAPRHHDLAQEMTKITNIPKSIILGKYPTHCNVAQRMSWASKRQTTREEDMAYCLMGLFDVHMPPIYGEGSEKAFLRPQQEILGRNSDQTLFLWVPSHEPYNQGLLATSPRGFCTDYKCFDWLEQFVPAKDPLFKKNRDDPNPYDLFAPMKYTLELQLLSYGSDQVLNTNEPPKKIVVVLDVFVQLSYFHTSISLVLERDTDRDTGFILDRLGTMQRLICTEKGSIPLLGITVPSKRKLISISQIPVSAPGSPAKFRFSVPFPEIVSKESVIWQAADSESLLCSSTETFECIGGVVLINHVCPKRDKVENLILAFGTRGKLSPVWTTLMEVDANDVTDPSVKEGYGTVNLLNSRDYERADFFLDDCKHTICVDIHYGPTDNCHVIHVEETLGHLYRDHSSTAEASSEGV</sequence>
<dbReference type="VEuPathDB" id="FungiDB:sscle_13g095930"/>
<proteinExistence type="predicted"/>
<evidence type="ECO:0000313" key="2">
    <source>
        <dbReference type="EMBL" id="APA14823.1"/>
    </source>
</evidence>
<dbReference type="InterPro" id="IPR010730">
    <property type="entry name" value="HET"/>
</dbReference>
<protein>
    <recommendedName>
        <fullName evidence="1">Heterokaryon incompatibility domain-containing protein</fullName>
    </recommendedName>
</protein>
<dbReference type="AlphaFoldDB" id="A0A1D9QJM3"/>
<evidence type="ECO:0000259" key="1">
    <source>
        <dbReference type="Pfam" id="PF06985"/>
    </source>
</evidence>
<dbReference type="PANTHER" id="PTHR10622">
    <property type="entry name" value="HET DOMAIN-CONTAINING PROTEIN"/>
    <property type="match status" value="1"/>
</dbReference>
<organism evidence="2 3">
    <name type="scientific">Sclerotinia sclerotiorum (strain ATCC 18683 / 1980 / Ss-1)</name>
    <name type="common">White mold</name>
    <name type="synonym">Whetzelinia sclerotiorum</name>
    <dbReference type="NCBI Taxonomy" id="665079"/>
    <lineage>
        <taxon>Eukaryota</taxon>
        <taxon>Fungi</taxon>
        <taxon>Dikarya</taxon>
        <taxon>Ascomycota</taxon>
        <taxon>Pezizomycotina</taxon>
        <taxon>Leotiomycetes</taxon>
        <taxon>Helotiales</taxon>
        <taxon>Sclerotiniaceae</taxon>
        <taxon>Sclerotinia</taxon>
    </lineage>
</organism>
<feature type="domain" description="Heterokaryon incompatibility" evidence="1">
    <location>
        <begin position="25"/>
        <end position="110"/>
    </location>
</feature>
<dbReference type="PANTHER" id="PTHR10622:SF10">
    <property type="entry name" value="HET DOMAIN-CONTAINING PROTEIN"/>
    <property type="match status" value="1"/>
</dbReference>
<name>A0A1D9QJM3_SCLS1</name>
<gene>
    <name evidence="2" type="ORF">sscle_13g095930</name>
</gene>
<dbReference type="OrthoDB" id="674604at2759"/>